<feature type="transmembrane region" description="Helical" evidence="2">
    <location>
        <begin position="29"/>
        <end position="47"/>
    </location>
</feature>
<protein>
    <recommendedName>
        <fullName evidence="5">Clumping factor A</fullName>
    </recommendedName>
</protein>
<keyword evidence="2" id="KW-1133">Transmembrane helix</keyword>
<organism evidence="3 4">
    <name type="scientific">Amycolatopsis marina</name>
    <dbReference type="NCBI Taxonomy" id="490629"/>
    <lineage>
        <taxon>Bacteria</taxon>
        <taxon>Bacillati</taxon>
        <taxon>Actinomycetota</taxon>
        <taxon>Actinomycetes</taxon>
        <taxon>Pseudonocardiales</taxon>
        <taxon>Pseudonocardiaceae</taxon>
        <taxon>Amycolatopsis</taxon>
    </lineage>
</organism>
<keyword evidence="2" id="KW-0472">Membrane</keyword>
<evidence type="ECO:0000313" key="4">
    <source>
        <dbReference type="Proteomes" id="UP000243799"/>
    </source>
</evidence>
<reference evidence="4" key="1">
    <citation type="submission" date="2016-10" db="EMBL/GenBank/DDBJ databases">
        <authorList>
            <person name="Varghese N."/>
            <person name="Submissions S."/>
        </authorList>
    </citation>
    <scope>NUCLEOTIDE SEQUENCE [LARGE SCALE GENOMIC DNA]</scope>
    <source>
        <strain evidence="4">CGMCC 4.3568</strain>
    </source>
</reference>
<evidence type="ECO:0000313" key="3">
    <source>
        <dbReference type="EMBL" id="SFB38527.1"/>
    </source>
</evidence>
<dbReference type="EMBL" id="FOKG01000009">
    <property type="protein sequence ID" value="SFB38527.1"/>
    <property type="molecule type" value="Genomic_DNA"/>
</dbReference>
<gene>
    <name evidence="3" type="ORF">SAMN05216266_109262</name>
</gene>
<proteinExistence type="predicted"/>
<dbReference type="STRING" id="490629.SAMN05216266_109262"/>
<dbReference type="Proteomes" id="UP000243799">
    <property type="component" value="Unassembled WGS sequence"/>
</dbReference>
<dbReference type="AlphaFoldDB" id="A0A1I1AKQ6"/>
<accession>A0A1I1AKQ6</accession>
<evidence type="ECO:0008006" key="5">
    <source>
        <dbReference type="Google" id="ProtNLM"/>
    </source>
</evidence>
<keyword evidence="2" id="KW-0812">Transmembrane</keyword>
<name>A0A1I1AKQ6_9PSEU</name>
<sequence>MLYIVLILVLAALAGVVTALITANSLWAWISIGLSVLAGIVLLVDFVRRRSAAQESPAEPAENERAAHTTEPEKAEGDAGKPESPEESADDESSPATETNTPAASVTDGESEPAVADPAAETPATPTAMLPATGELSADEADAGKEATSAEPRARTDAVPGEEETDAADLLIVAELDVEVVVVDEYPRYHLTDCGWLADRDTIPIEVAEARELGFTPCARCGPDAVLAAAHRRKGKSRADR</sequence>
<keyword evidence="4" id="KW-1185">Reference proteome</keyword>
<evidence type="ECO:0000256" key="1">
    <source>
        <dbReference type="SAM" id="MobiDB-lite"/>
    </source>
</evidence>
<dbReference type="OrthoDB" id="3638805at2"/>
<feature type="compositionally biased region" description="Basic and acidic residues" evidence="1">
    <location>
        <begin position="62"/>
        <end position="84"/>
    </location>
</feature>
<evidence type="ECO:0000256" key="2">
    <source>
        <dbReference type="SAM" id="Phobius"/>
    </source>
</evidence>
<dbReference type="RefSeq" id="WP_091674235.1">
    <property type="nucleotide sequence ID" value="NZ_FOKG01000009.1"/>
</dbReference>
<feature type="compositionally biased region" description="Low complexity" evidence="1">
    <location>
        <begin position="113"/>
        <end position="133"/>
    </location>
</feature>
<feature type="region of interest" description="Disordered" evidence="1">
    <location>
        <begin position="53"/>
        <end position="163"/>
    </location>
</feature>